<dbReference type="InterPro" id="IPR001501">
    <property type="entry name" value="Ni-dep_hyd_lsu"/>
</dbReference>
<dbReference type="PANTHER" id="PTHR43600:SF4">
    <property type="entry name" value="CYTOSOLIC NIFE-HYDROGENASE, ALPHA SUBUNIT"/>
    <property type="match status" value="1"/>
</dbReference>
<feature type="binding site" evidence="2">
    <location>
        <position position="50"/>
    </location>
    <ligand>
        <name>Mg(2+)</name>
        <dbReference type="ChEBI" id="CHEBI:18420"/>
    </ligand>
</feature>
<keyword evidence="1" id="KW-0560">Oxidoreductase</keyword>
<feature type="binding site" evidence="2">
    <location>
        <position position="72"/>
    </location>
    <ligand>
        <name>Fe cation</name>
        <dbReference type="ChEBI" id="CHEBI:24875"/>
    </ligand>
</feature>
<evidence type="ECO:0000256" key="1">
    <source>
        <dbReference type="ARBA" id="ARBA00023002"/>
    </source>
</evidence>
<protein>
    <submittedName>
        <fullName evidence="3">Ni/Fe hydrogenase subunit alpha</fullName>
    </submittedName>
</protein>
<organism evidence="3 4">
    <name type="scientific">Nocardioides guangzhouensis</name>
    <dbReference type="NCBI Taxonomy" id="2497878"/>
    <lineage>
        <taxon>Bacteria</taxon>
        <taxon>Bacillati</taxon>
        <taxon>Actinomycetota</taxon>
        <taxon>Actinomycetes</taxon>
        <taxon>Propionibacteriales</taxon>
        <taxon>Nocardioidaceae</taxon>
        <taxon>Nocardioides</taxon>
    </lineage>
</organism>
<gene>
    <name evidence="3" type="ORF">EKO23_20130</name>
</gene>
<feature type="binding site" evidence="2">
    <location>
        <position position="72"/>
    </location>
    <ligand>
        <name>Ni(2+)</name>
        <dbReference type="ChEBI" id="CHEBI:49786"/>
    </ligand>
</feature>
<dbReference type="GO" id="GO:0008901">
    <property type="term" value="F:ferredoxin hydrogenase activity"/>
    <property type="evidence" value="ECO:0007669"/>
    <property type="project" value="InterPro"/>
</dbReference>
<dbReference type="Gene3D" id="1.10.645.10">
    <property type="entry name" value="Cytochrome-c3 Hydrogenase, chain B"/>
    <property type="match status" value="1"/>
</dbReference>
<feature type="binding site" evidence="2">
    <location>
        <position position="427"/>
    </location>
    <ligand>
        <name>Mg(2+)</name>
        <dbReference type="ChEBI" id="CHEBI:18420"/>
    </ligand>
</feature>
<comment type="cofactor">
    <cofactor evidence="2">
        <name>Ni(2+)</name>
        <dbReference type="ChEBI" id="CHEBI:49786"/>
    </cofactor>
</comment>
<dbReference type="OrthoDB" id="9761717at2"/>
<dbReference type="SUPFAM" id="SSF56762">
    <property type="entry name" value="HydB/Nqo4-like"/>
    <property type="match status" value="1"/>
</dbReference>
<name>A0A4Q4Z7D1_9ACTN</name>
<dbReference type="RefSeq" id="WP_134720050.1">
    <property type="nucleotide sequence ID" value="NZ_SDKM01000038.1"/>
</dbReference>
<dbReference type="PROSITE" id="PS00508">
    <property type="entry name" value="NI_HGENASE_L_2"/>
    <property type="match status" value="1"/>
</dbReference>
<feature type="binding site" evidence="2">
    <location>
        <position position="69"/>
    </location>
    <ligand>
        <name>Ni(2+)</name>
        <dbReference type="ChEBI" id="CHEBI:49786"/>
    </ligand>
</feature>
<dbReference type="AlphaFoldDB" id="A0A4Q4Z7D1"/>
<feature type="binding site" evidence="2">
    <location>
        <position position="421"/>
    </location>
    <ligand>
        <name>Ni(2+)</name>
        <dbReference type="ChEBI" id="CHEBI:49786"/>
    </ligand>
</feature>
<dbReference type="PANTHER" id="PTHR43600">
    <property type="entry name" value="COENZYME F420 HYDROGENASE, SUBUNIT ALPHA"/>
    <property type="match status" value="1"/>
</dbReference>
<keyword evidence="2" id="KW-0460">Magnesium</keyword>
<sequence length="436" mass="47872">MTHKIPGGGRELDVETLARVEGEGAMRVVVEAGRVADVQLRIYEPPRFFEAMLRGRAHTEPPDITSRICGICPVAYEMSSCLAIEDACGVTVPEEVRLLRRLLYCGEWIESHALHVYLLHLPDFLGYPGAVEMSADHRDEVERGLALKKAGNALMSLVGGRAVHPVNVRVGGFYRLPTRAEMAAVRPQLARALDDAVATVVLTAGLDFADFEQDYEYVALRSDHDEYPLESGAFVTSSGAGFPARDFGDWVTEQHVAHSNALHARLRDVGPYVVGPLARYTLNHDRLPPVARRAADEAGLGPTCRNPFRSIVVRAVELVVACEEALRIIDGWQDGGAPSVPVPPRAATGHGATEAPRGVLYHRYSLAGDGTILDAEIVPPTSQNQASIELDLRAYVQDRLELDDEELTRQCEQAIRNYDPCISCATHFLDLEVERR</sequence>
<feature type="binding site" evidence="2">
    <location>
        <position position="377"/>
    </location>
    <ligand>
        <name>Mg(2+)</name>
        <dbReference type="ChEBI" id="CHEBI:18420"/>
    </ligand>
</feature>
<keyword evidence="2" id="KW-0408">Iron</keyword>
<proteinExistence type="predicted"/>
<evidence type="ECO:0000256" key="2">
    <source>
        <dbReference type="PIRSR" id="PIRSR601501-1"/>
    </source>
</evidence>
<dbReference type="EMBL" id="SDKM01000038">
    <property type="protein sequence ID" value="RYP83041.1"/>
    <property type="molecule type" value="Genomic_DNA"/>
</dbReference>
<reference evidence="3 4" key="1">
    <citation type="submission" date="2019-01" db="EMBL/GenBank/DDBJ databases">
        <title>Nocardioides guangzhouensis sp. nov., an actinobacterium isolated from soil.</title>
        <authorList>
            <person name="Fu Y."/>
            <person name="Cai Y."/>
            <person name="Lin Z."/>
            <person name="Chen P."/>
        </authorList>
    </citation>
    <scope>NUCLEOTIDE SEQUENCE [LARGE SCALE GENOMIC DNA]</scope>
    <source>
        <strain evidence="3 4">130</strain>
    </source>
</reference>
<dbReference type="GO" id="GO:0016151">
    <property type="term" value="F:nickel cation binding"/>
    <property type="evidence" value="ECO:0007669"/>
    <property type="project" value="InterPro"/>
</dbReference>
<comment type="cofactor">
    <cofactor evidence="2">
        <name>Fe cation</name>
        <dbReference type="ChEBI" id="CHEBI:24875"/>
    </cofactor>
</comment>
<accession>A0A4Q4Z7D1</accession>
<dbReference type="InterPro" id="IPR018194">
    <property type="entry name" value="Ni-dep_hyd_lsu_Ni_BS"/>
</dbReference>
<keyword evidence="2" id="KW-0533">Nickel</keyword>
<keyword evidence="4" id="KW-1185">Reference proteome</keyword>
<comment type="caution">
    <text evidence="3">The sequence shown here is derived from an EMBL/GenBank/DDBJ whole genome shotgun (WGS) entry which is preliminary data.</text>
</comment>
<feature type="binding site" evidence="2">
    <location>
        <position position="424"/>
    </location>
    <ligand>
        <name>Fe cation</name>
        <dbReference type="ChEBI" id="CHEBI:24875"/>
    </ligand>
</feature>
<dbReference type="Pfam" id="PF00374">
    <property type="entry name" value="NiFeSe_Hases"/>
    <property type="match status" value="2"/>
</dbReference>
<evidence type="ECO:0000313" key="3">
    <source>
        <dbReference type="EMBL" id="RYP83041.1"/>
    </source>
</evidence>
<dbReference type="Proteomes" id="UP000295198">
    <property type="component" value="Unassembled WGS sequence"/>
</dbReference>
<keyword evidence="2" id="KW-0479">Metal-binding</keyword>
<dbReference type="InterPro" id="IPR029014">
    <property type="entry name" value="NiFe-Hase_large"/>
</dbReference>
<evidence type="ECO:0000313" key="4">
    <source>
        <dbReference type="Proteomes" id="UP000295198"/>
    </source>
</evidence>